<accession>A0A7W7EV83</accession>
<keyword evidence="2" id="KW-1185">Reference proteome</keyword>
<dbReference type="SUPFAM" id="SSF48264">
    <property type="entry name" value="Cytochrome P450"/>
    <property type="match status" value="1"/>
</dbReference>
<dbReference type="RefSeq" id="WP_220094572.1">
    <property type="nucleotide sequence ID" value="NZ_JACHOA010000006.1"/>
</dbReference>
<dbReference type="Proteomes" id="UP000538566">
    <property type="component" value="Unassembled WGS sequence"/>
</dbReference>
<dbReference type="InterPro" id="IPR036396">
    <property type="entry name" value="Cyt_P450_sf"/>
</dbReference>
<evidence type="ECO:0000313" key="2">
    <source>
        <dbReference type="Proteomes" id="UP000538566"/>
    </source>
</evidence>
<dbReference type="EMBL" id="JACHOA010000006">
    <property type="protein sequence ID" value="MBB4614761.1"/>
    <property type="molecule type" value="Genomic_DNA"/>
</dbReference>
<evidence type="ECO:0000313" key="1">
    <source>
        <dbReference type="EMBL" id="MBB4614761.1"/>
    </source>
</evidence>
<dbReference type="GO" id="GO:0004497">
    <property type="term" value="F:monooxygenase activity"/>
    <property type="evidence" value="ECO:0007669"/>
    <property type="project" value="InterPro"/>
</dbReference>
<reference evidence="1 2" key="1">
    <citation type="submission" date="2020-08" db="EMBL/GenBank/DDBJ databases">
        <title>Genomic Encyclopedia of Type Strains, Phase IV (KMG-IV): sequencing the most valuable type-strain genomes for metagenomic binning, comparative biology and taxonomic classification.</title>
        <authorList>
            <person name="Goeker M."/>
        </authorList>
    </citation>
    <scope>NUCLEOTIDE SEQUENCE [LARGE SCALE GENOMIC DNA]</scope>
    <source>
        <strain evidence="1 2">DSM 17507</strain>
    </source>
</reference>
<proteinExistence type="predicted"/>
<organism evidence="1 2">
    <name type="scientific">Novosphingobium taihuense</name>
    <dbReference type="NCBI Taxonomy" id="260085"/>
    <lineage>
        <taxon>Bacteria</taxon>
        <taxon>Pseudomonadati</taxon>
        <taxon>Pseudomonadota</taxon>
        <taxon>Alphaproteobacteria</taxon>
        <taxon>Sphingomonadales</taxon>
        <taxon>Sphingomonadaceae</taxon>
        <taxon>Novosphingobium</taxon>
    </lineage>
</organism>
<protein>
    <submittedName>
        <fullName evidence="1">Cytochrome P450</fullName>
    </submittedName>
</protein>
<comment type="caution">
    <text evidence="1">The sequence shown here is derived from an EMBL/GenBank/DDBJ whole genome shotgun (WGS) entry which is preliminary data.</text>
</comment>
<gene>
    <name evidence="1" type="ORF">GGR37_003051</name>
</gene>
<dbReference type="GO" id="GO:0016705">
    <property type="term" value="F:oxidoreductase activity, acting on paired donors, with incorporation or reduction of molecular oxygen"/>
    <property type="evidence" value="ECO:0007669"/>
    <property type="project" value="InterPro"/>
</dbReference>
<sequence length="85" mass="9767">MDQYMVFGHDACMRVLMDPKSFRNHDVFKHSLGKSFGRTITVMDAPEHGRFLKVFQKAFLPQVVRQWGESIVDPVVDALMGKLID</sequence>
<name>A0A7W7EV83_9SPHN</name>
<dbReference type="GO" id="GO:0005506">
    <property type="term" value="F:iron ion binding"/>
    <property type="evidence" value="ECO:0007669"/>
    <property type="project" value="InterPro"/>
</dbReference>
<dbReference type="GO" id="GO:0020037">
    <property type="term" value="F:heme binding"/>
    <property type="evidence" value="ECO:0007669"/>
    <property type="project" value="InterPro"/>
</dbReference>
<dbReference type="AlphaFoldDB" id="A0A7W7EV83"/>
<dbReference type="Gene3D" id="1.10.630.10">
    <property type="entry name" value="Cytochrome P450"/>
    <property type="match status" value="1"/>
</dbReference>